<gene>
    <name evidence="8" type="ORF">SLS59_005793</name>
</gene>
<reference evidence="8 9" key="1">
    <citation type="submission" date="2024-02" db="EMBL/GenBank/DDBJ databases">
        <title>De novo assembly and annotation of 12 fungi associated with fruit tree decline syndrome in Ontario, Canada.</title>
        <authorList>
            <person name="Sulman M."/>
            <person name="Ellouze W."/>
            <person name="Ilyukhin E."/>
        </authorList>
    </citation>
    <scope>NUCLEOTIDE SEQUENCE [LARGE SCALE GENOMIC DNA]</scope>
    <source>
        <strain evidence="8 9">M97-236</strain>
    </source>
</reference>
<evidence type="ECO:0000313" key="8">
    <source>
        <dbReference type="EMBL" id="KAL1600170.1"/>
    </source>
</evidence>
<dbReference type="PRINTS" id="PR00465">
    <property type="entry name" value="EP450IV"/>
</dbReference>
<evidence type="ECO:0000256" key="7">
    <source>
        <dbReference type="RuleBase" id="RU000461"/>
    </source>
</evidence>
<dbReference type="PRINTS" id="PR00385">
    <property type="entry name" value="P450"/>
</dbReference>
<dbReference type="InterPro" id="IPR002403">
    <property type="entry name" value="Cyt_P450_E_grp-IV"/>
</dbReference>
<organism evidence="8 9">
    <name type="scientific">Nothophoma quercina</name>
    <dbReference type="NCBI Taxonomy" id="749835"/>
    <lineage>
        <taxon>Eukaryota</taxon>
        <taxon>Fungi</taxon>
        <taxon>Dikarya</taxon>
        <taxon>Ascomycota</taxon>
        <taxon>Pezizomycotina</taxon>
        <taxon>Dothideomycetes</taxon>
        <taxon>Pleosporomycetidae</taxon>
        <taxon>Pleosporales</taxon>
        <taxon>Pleosporineae</taxon>
        <taxon>Didymellaceae</taxon>
        <taxon>Nothophoma</taxon>
    </lineage>
</organism>
<dbReference type="InterPro" id="IPR017972">
    <property type="entry name" value="Cyt_P450_CS"/>
</dbReference>
<keyword evidence="9" id="KW-1185">Reference proteome</keyword>
<comment type="similarity">
    <text evidence="2 7">Belongs to the cytochrome P450 family.</text>
</comment>
<comment type="cofactor">
    <cofactor evidence="1">
        <name>heme</name>
        <dbReference type="ChEBI" id="CHEBI:30413"/>
    </cofactor>
</comment>
<evidence type="ECO:0000256" key="6">
    <source>
        <dbReference type="ARBA" id="ARBA00039038"/>
    </source>
</evidence>
<dbReference type="PANTHER" id="PTHR24286:SF228">
    <property type="entry name" value="C-22 STEROL DESATURASE ERG5"/>
    <property type="match status" value="1"/>
</dbReference>
<evidence type="ECO:0000256" key="3">
    <source>
        <dbReference type="ARBA" id="ARBA00022723"/>
    </source>
</evidence>
<sequence length="421" mass="48304">MSVGAQPTCMIDQWVHQMLICDRYRQQLATGEGTIKRPRNIIRNYTDEEVGRVMFGHLFGSLEATSSATTWLFQILAHRPDILYRIRDENLTARGGDKNKMFDMAMHQSLPYTNAVIKEVLRYRPPVPMIPYETVQPLPVSPHYTIPAGVMVLPSFYSALHDPAAYPSPDSFDPDRWITGDAASKKKNWLVFGAGPHKCLAQRLVTLTLAHLIGKASMEVDWVHHATEKSDEIRVVASMVPARDCPILRLPAEIRNKIYKYTFRDTWTFPRPPKSTGQLLFDSDLPERWPCITRILRTCRQIRHEATPFCHKLVTFTPSDYSDLSDAINDVGTKTCGALAAINTSSVSVRYIVMEWRKTSRNDQATRDRRAALRFYSLQRVWVYQSTNYPAPSKDRIREFFKRPELQVKYHVAPTSRCEVV</sequence>
<dbReference type="InterPro" id="IPR036396">
    <property type="entry name" value="Cyt_P450_sf"/>
</dbReference>
<dbReference type="Gene3D" id="1.10.630.10">
    <property type="entry name" value="Cytochrome P450"/>
    <property type="match status" value="1"/>
</dbReference>
<proteinExistence type="inferred from homology"/>
<keyword evidence="3 7" id="KW-0479">Metal-binding</keyword>
<protein>
    <recommendedName>
        <fullName evidence="6">sterol 22-desaturase</fullName>
        <ecNumber evidence="6">1.14.19.41</ecNumber>
    </recommendedName>
</protein>
<keyword evidence="7" id="KW-0349">Heme</keyword>
<dbReference type="EC" id="1.14.19.41" evidence="6"/>
<dbReference type="InterPro" id="IPR001128">
    <property type="entry name" value="Cyt_P450"/>
</dbReference>
<evidence type="ECO:0000313" key="9">
    <source>
        <dbReference type="Proteomes" id="UP001521222"/>
    </source>
</evidence>
<evidence type="ECO:0000256" key="2">
    <source>
        <dbReference type="ARBA" id="ARBA00010617"/>
    </source>
</evidence>
<dbReference type="Pfam" id="PF00067">
    <property type="entry name" value="p450"/>
    <property type="match status" value="1"/>
</dbReference>
<dbReference type="SUPFAM" id="SSF48264">
    <property type="entry name" value="Cytochrome P450"/>
    <property type="match status" value="1"/>
</dbReference>
<evidence type="ECO:0000256" key="5">
    <source>
        <dbReference type="ARBA" id="ARBA00023004"/>
    </source>
</evidence>
<keyword evidence="5 7" id="KW-0408">Iron</keyword>
<dbReference type="EMBL" id="JAKIXB020000018">
    <property type="protein sequence ID" value="KAL1600170.1"/>
    <property type="molecule type" value="Genomic_DNA"/>
</dbReference>
<name>A0ABR3R6V9_9PLEO</name>
<keyword evidence="4 7" id="KW-0560">Oxidoreductase</keyword>
<comment type="caution">
    <text evidence="8">The sequence shown here is derived from an EMBL/GenBank/DDBJ whole genome shotgun (WGS) entry which is preliminary data.</text>
</comment>
<keyword evidence="7" id="KW-0503">Monooxygenase</keyword>
<dbReference type="PANTHER" id="PTHR24286">
    <property type="entry name" value="CYTOCHROME P450 26"/>
    <property type="match status" value="1"/>
</dbReference>
<accession>A0ABR3R6V9</accession>
<dbReference type="PROSITE" id="PS00086">
    <property type="entry name" value="CYTOCHROME_P450"/>
    <property type="match status" value="1"/>
</dbReference>
<evidence type="ECO:0000256" key="4">
    <source>
        <dbReference type="ARBA" id="ARBA00023002"/>
    </source>
</evidence>
<dbReference type="Proteomes" id="UP001521222">
    <property type="component" value="Unassembled WGS sequence"/>
</dbReference>
<evidence type="ECO:0000256" key="1">
    <source>
        <dbReference type="ARBA" id="ARBA00001971"/>
    </source>
</evidence>